<evidence type="ECO:0000313" key="5">
    <source>
        <dbReference type="Proteomes" id="UP000730161"/>
    </source>
</evidence>
<dbReference type="GO" id="GO:0009143">
    <property type="term" value="P:nucleoside triphosphate catabolic process"/>
    <property type="evidence" value="ECO:0007669"/>
    <property type="project" value="InterPro"/>
</dbReference>
<dbReference type="AlphaFoldDB" id="A0A8J7W7A0"/>
<dbReference type="GO" id="GO:0047429">
    <property type="term" value="F:nucleoside triphosphate diphosphatase activity"/>
    <property type="evidence" value="ECO:0007669"/>
    <property type="project" value="InterPro"/>
</dbReference>
<dbReference type="NCBIfam" id="TIGR00042">
    <property type="entry name" value="RdgB/HAM1 family non-canonical purine NTP pyrophosphatase"/>
    <property type="match status" value="1"/>
</dbReference>
<dbReference type="Pfam" id="PF01725">
    <property type="entry name" value="Ham1p_like"/>
    <property type="match status" value="1"/>
</dbReference>
<proteinExistence type="inferred from homology"/>
<dbReference type="PANTHER" id="PTHR11067:SF9">
    <property type="entry name" value="INOSINE TRIPHOSPHATE PYROPHOSPHATASE"/>
    <property type="match status" value="1"/>
</dbReference>
<dbReference type="PANTHER" id="PTHR11067">
    <property type="entry name" value="INOSINE TRIPHOSPHATE PYROPHOSPHATASE/HAM1 PROTEIN"/>
    <property type="match status" value="1"/>
</dbReference>
<dbReference type="RefSeq" id="WP_211531446.1">
    <property type="nucleotide sequence ID" value="NZ_JWHL01000017.1"/>
</dbReference>
<evidence type="ECO:0000256" key="1">
    <source>
        <dbReference type="ARBA" id="ARBA00008023"/>
    </source>
</evidence>
<comment type="similarity">
    <text evidence="1 3">Belongs to the HAM1 NTPase family.</text>
</comment>
<dbReference type="EMBL" id="JWHL01000017">
    <property type="protein sequence ID" value="MBR1369691.1"/>
    <property type="molecule type" value="Genomic_DNA"/>
</dbReference>
<gene>
    <name evidence="4" type="ORF">RJ53_09485</name>
</gene>
<evidence type="ECO:0000256" key="2">
    <source>
        <dbReference type="ARBA" id="ARBA00022801"/>
    </source>
</evidence>
<evidence type="ECO:0000256" key="3">
    <source>
        <dbReference type="RuleBase" id="RU003781"/>
    </source>
</evidence>
<dbReference type="Gene3D" id="3.90.950.10">
    <property type="match status" value="1"/>
</dbReference>
<accession>A0A8J7W7A0</accession>
<name>A0A8J7W7A0_9EURY</name>
<dbReference type="InterPro" id="IPR002637">
    <property type="entry name" value="RdgB/HAM1"/>
</dbReference>
<keyword evidence="2 3" id="KW-0378">Hydrolase</keyword>
<keyword evidence="5" id="KW-1185">Reference proteome</keyword>
<comment type="caution">
    <text evidence="4">The sequence shown here is derived from an EMBL/GenBank/DDBJ whole genome shotgun (WGS) entry which is preliminary data.</text>
</comment>
<sequence>MKITVVTGNRHKADEVASFFSGIAEIEHLDLDLPEIRDENVGTVAREKARAAWEQIGRPLIVDDTGFFITALNGFPGATAAYVMKTIGNPGILKLMEDQVDRSAYFETAIAYASEEGIRVFTGRIDGSILGAPRGEGGFGYDPIFSYEGRSLAEMLLAEKSVVSHRGRALAAFRDWFVSGI</sequence>
<dbReference type="InterPro" id="IPR029001">
    <property type="entry name" value="ITPase-like_fam"/>
</dbReference>
<dbReference type="Proteomes" id="UP000730161">
    <property type="component" value="Unassembled WGS sequence"/>
</dbReference>
<dbReference type="SUPFAM" id="SSF52972">
    <property type="entry name" value="ITPase-like"/>
    <property type="match status" value="1"/>
</dbReference>
<reference evidence="4" key="1">
    <citation type="submission" date="2014-12" db="EMBL/GenBank/DDBJ databases">
        <authorList>
            <person name="Huang H.-H."/>
            <person name="Chen S.-C."/>
            <person name="Lai M.-C."/>
        </authorList>
    </citation>
    <scope>NUCLEOTIDE SEQUENCE</scope>
    <source>
        <strain evidence="4">K1F9705b</strain>
    </source>
</reference>
<dbReference type="OrthoDB" id="372108at2157"/>
<evidence type="ECO:0000313" key="4">
    <source>
        <dbReference type="EMBL" id="MBR1369691.1"/>
    </source>
</evidence>
<organism evidence="4 5">
    <name type="scientific">Methanocalculus chunghsingensis</name>
    <dbReference type="NCBI Taxonomy" id="156457"/>
    <lineage>
        <taxon>Archaea</taxon>
        <taxon>Methanobacteriati</taxon>
        <taxon>Methanobacteriota</taxon>
        <taxon>Stenosarchaea group</taxon>
        <taxon>Methanomicrobia</taxon>
        <taxon>Methanomicrobiales</taxon>
        <taxon>Methanocalculaceae</taxon>
        <taxon>Methanocalculus</taxon>
    </lineage>
</organism>
<dbReference type="CDD" id="cd00515">
    <property type="entry name" value="HAM1"/>
    <property type="match status" value="1"/>
</dbReference>
<protein>
    <submittedName>
        <fullName evidence="4">Non-canonical purine NTP pyrophosphatase</fullName>
    </submittedName>
</protein>
<dbReference type="GO" id="GO:0005737">
    <property type="term" value="C:cytoplasm"/>
    <property type="evidence" value="ECO:0007669"/>
    <property type="project" value="TreeGrafter"/>
</dbReference>